<dbReference type="InterPro" id="IPR005135">
    <property type="entry name" value="Endo/exonuclease/phosphatase"/>
</dbReference>
<dbReference type="PANTHER" id="PTHR31635:SF196">
    <property type="entry name" value="REVERSE TRANSCRIPTASE DOMAIN-CONTAINING PROTEIN-RELATED"/>
    <property type="match status" value="1"/>
</dbReference>
<name>U5EFE2_9DIPT</name>
<dbReference type="CDD" id="cd09076">
    <property type="entry name" value="L1-EN"/>
    <property type="match status" value="1"/>
</dbReference>
<protein>
    <recommendedName>
        <fullName evidence="1">Reverse transcriptase domain-containing protein</fullName>
    </recommendedName>
</protein>
<feature type="domain" description="Reverse transcriptase" evidence="1">
    <location>
        <begin position="483"/>
        <end position="742"/>
    </location>
</feature>
<dbReference type="InterPro" id="IPR000477">
    <property type="entry name" value="RT_dom"/>
</dbReference>
<dbReference type="AlphaFoldDB" id="U5EFE2"/>
<organism evidence="2">
    <name type="scientific">Corethrella appendiculata</name>
    <dbReference type="NCBI Taxonomy" id="1370023"/>
    <lineage>
        <taxon>Eukaryota</taxon>
        <taxon>Metazoa</taxon>
        <taxon>Ecdysozoa</taxon>
        <taxon>Arthropoda</taxon>
        <taxon>Hexapoda</taxon>
        <taxon>Insecta</taxon>
        <taxon>Pterygota</taxon>
        <taxon>Neoptera</taxon>
        <taxon>Endopterygota</taxon>
        <taxon>Diptera</taxon>
        <taxon>Nematocera</taxon>
        <taxon>Culicoidea</taxon>
        <taxon>Chaoboridae</taxon>
        <taxon>Corethrella</taxon>
    </lineage>
</organism>
<accession>U5EFE2</accession>
<evidence type="ECO:0000259" key="1">
    <source>
        <dbReference type="PROSITE" id="PS50878"/>
    </source>
</evidence>
<dbReference type="CDD" id="cd01650">
    <property type="entry name" value="RT_nLTR_like"/>
    <property type="match status" value="1"/>
</dbReference>
<feature type="non-terminal residue" evidence="2">
    <location>
        <position position="1"/>
    </location>
</feature>
<proteinExistence type="evidence at transcript level"/>
<dbReference type="Pfam" id="PF00078">
    <property type="entry name" value="RVT_1"/>
    <property type="match status" value="1"/>
</dbReference>
<evidence type="ECO:0000313" key="2">
    <source>
        <dbReference type="EMBL" id="JAB55976.1"/>
    </source>
</evidence>
<sequence>TTNNNNQQIPSLSYSIATINTCNISSQNKLDSLRSFVNLMQLDIVLFQEIENSDLHLPGYEIIYNIDHHRRGTAIALKSHIPYSNVEKSLDSRVISIRINNNVTICNVYAPSGTQNRNAREDFFNNVVPYYLRTPTEYRILGGDFNAVIDDKDATGSSNKSYALKNLIQNLRLVDCWEHINRAHVEFSFIRGGSASRIDRIYIDRVHNAKIMSTRFQVNSFSDHKAFITSIQLPIQNRHFGRGIWRLNQMSLTDSNMQEFRMKWNYWVRQKQHYNSWTEWWTTFAKPKIMSFFKWKTSEIYREHNNTMNLFYYALKRAYDNYISNPIEIININKIKGRMLKLQKRFTINCTSNSNSFISGEQISTFHLANQMKRKNKTTIKKLIIDNRNIDNTDEIQEAVKNYYENLYTATNPTQNRNFVPSRTIPENNADNDNLLNEITANEIVAAIKTSAAKKSPGIDGLPKEFYMKAWEIIKTEFTLVLNEILTGNNNTKFMDGVIVLVKKKNTTNDLSSYRPISLLNMDYKIFSRILKHRMKNLMDIVVTDHQKCSNNKHSIFETTCSIRDKIAEFRHKRKKGMLIAIDLNHAFDRVERNFLLSTMAQMNFNQNFVNLLGNIMAASSSKILINGRLTENIQIQRSVRQGDPISMFLFVIYLQPLLDKLAEICNGELDILNAYADDISIIIENVYKLNQIRETIELFGNVSGSVVNYNKTSSIRIGIGEINIPGWLNVRTMVKVLGIEFENCITRMTSNNWQRVVDKLRVSSIIHGTRSLNLVQKLILINTYIMSKIWFLAATIPPPEKYSGKITQQIGQLIWAGSYTVRIPMLQLYLPKHSGGLGLQSAKSKSEAIFVSRNLNIINTLPFTQSYTSIVSNPPDLNNIPRGIPYLKLLLKHMAYFPISSQNPNSHLVYLQMISELPKPKIEETVVSDWRSIWHNIHLKRLTSSEKSALFMIVNQKSETRELLYRQSRISDPTCTVCPNSIEDIKHKFSLCVRTEQNWRYMANKLSQQFGRICFQNLLTPELYQYNGRDKVKLLKLFSIYIKFIEETPPDQMTTQLLEFTLNLNS</sequence>
<dbReference type="GO" id="GO:0003824">
    <property type="term" value="F:catalytic activity"/>
    <property type="evidence" value="ECO:0007669"/>
    <property type="project" value="InterPro"/>
</dbReference>
<dbReference type="InterPro" id="IPR043502">
    <property type="entry name" value="DNA/RNA_pol_sf"/>
</dbReference>
<dbReference type="SUPFAM" id="SSF56672">
    <property type="entry name" value="DNA/RNA polymerases"/>
    <property type="match status" value="1"/>
</dbReference>
<dbReference type="GO" id="GO:0071897">
    <property type="term" value="P:DNA biosynthetic process"/>
    <property type="evidence" value="ECO:0007669"/>
    <property type="project" value="UniProtKB-ARBA"/>
</dbReference>
<dbReference type="Pfam" id="PF03372">
    <property type="entry name" value="Exo_endo_phos"/>
    <property type="match status" value="1"/>
</dbReference>
<dbReference type="PANTHER" id="PTHR31635">
    <property type="entry name" value="REVERSE TRANSCRIPTASE DOMAIN-CONTAINING PROTEIN-RELATED"/>
    <property type="match status" value="1"/>
</dbReference>
<dbReference type="PROSITE" id="PS50878">
    <property type="entry name" value="RT_POL"/>
    <property type="match status" value="1"/>
</dbReference>
<dbReference type="Gene3D" id="3.60.10.10">
    <property type="entry name" value="Endonuclease/exonuclease/phosphatase"/>
    <property type="match status" value="1"/>
</dbReference>
<reference evidence="2" key="1">
    <citation type="journal article" date="2014" name="Insect Biochem. Mol. Biol.">
        <title>An insight into the sialome of the frog biting fly, Corethrella appendiculata.</title>
        <authorList>
            <person name="Ribeiro J.M.C."/>
            <person name="Chagas A.C."/>
            <person name="Pham V.M."/>
            <person name="Lounibos L.P."/>
            <person name="Calvo E."/>
        </authorList>
    </citation>
    <scope>NUCLEOTIDE SEQUENCE</scope>
    <source>
        <tissue evidence="2">Salivary glands</tissue>
    </source>
</reference>
<dbReference type="EMBL" id="GANO01003895">
    <property type="protein sequence ID" value="JAB55976.1"/>
    <property type="molecule type" value="mRNA"/>
</dbReference>
<dbReference type="InterPro" id="IPR036691">
    <property type="entry name" value="Endo/exonu/phosph_ase_sf"/>
</dbReference>
<dbReference type="SUPFAM" id="SSF56219">
    <property type="entry name" value="DNase I-like"/>
    <property type="match status" value="1"/>
</dbReference>